<evidence type="ECO:0000256" key="4">
    <source>
        <dbReference type="ARBA" id="ARBA00023136"/>
    </source>
</evidence>
<dbReference type="eggNOG" id="COG2911">
    <property type="taxonomic scope" value="Bacteria"/>
</dbReference>
<feature type="domain" description="Translocation and assembly module TamB C-terminal" evidence="6">
    <location>
        <begin position="997"/>
        <end position="1413"/>
    </location>
</feature>
<comment type="caution">
    <text evidence="7">The sequence shown here is derived from an EMBL/GenBank/DDBJ whole genome shotgun (WGS) entry which is preliminary data.</text>
</comment>
<dbReference type="GO" id="GO:0009306">
    <property type="term" value="P:protein secretion"/>
    <property type="evidence" value="ECO:0007669"/>
    <property type="project" value="InterPro"/>
</dbReference>
<evidence type="ECO:0000313" key="8">
    <source>
        <dbReference type="Proteomes" id="UP000014174"/>
    </source>
</evidence>
<organism evidence="7 8">
    <name type="scientific">Arcticibacter svalbardensis MN12-7</name>
    <dbReference type="NCBI Taxonomy" id="1150600"/>
    <lineage>
        <taxon>Bacteria</taxon>
        <taxon>Pseudomonadati</taxon>
        <taxon>Bacteroidota</taxon>
        <taxon>Sphingobacteriia</taxon>
        <taxon>Sphingobacteriales</taxon>
        <taxon>Sphingobacteriaceae</taxon>
        <taxon>Arcticibacter</taxon>
    </lineage>
</organism>
<keyword evidence="2" id="KW-0812">Transmembrane</keyword>
<protein>
    <recommendedName>
        <fullName evidence="6">Translocation and assembly module TamB C-terminal domain-containing protein</fullName>
    </recommendedName>
</protein>
<keyword evidence="3" id="KW-1133">Transmembrane helix</keyword>
<dbReference type="Pfam" id="PF04357">
    <property type="entry name" value="TamB"/>
    <property type="match status" value="1"/>
</dbReference>
<dbReference type="InterPro" id="IPR007452">
    <property type="entry name" value="TamB_C"/>
</dbReference>
<evidence type="ECO:0000313" key="7">
    <source>
        <dbReference type="EMBL" id="EOR92850.1"/>
    </source>
</evidence>
<evidence type="ECO:0000256" key="2">
    <source>
        <dbReference type="ARBA" id="ARBA00022692"/>
    </source>
</evidence>
<dbReference type="Proteomes" id="UP000014174">
    <property type="component" value="Unassembled WGS sequence"/>
</dbReference>
<evidence type="ECO:0000256" key="5">
    <source>
        <dbReference type="SAM" id="MobiDB-lite"/>
    </source>
</evidence>
<dbReference type="PATRIC" id="fig|1150600.3.peg.3900"/>
<proteinExistence type="predicted"/>
<dbReference type="EMBL" id="AQPN01000141">
    <property type="protein sequence ID" value="EOR92850.1"/>
    <property type="molecule type" value="Genomic_DNA"/>
</dbReference>
<evidence type="ECO:0000256" key="1">
    <source>
        <dbReference type="ARBA" id="ARBA00004167"/>
    </source>
</evidence>
<evidence type="ECO:0000256" key="3">
    <source>
        <dbReference type="ARBA" id="ARBA00022989"/>
    </source>
</evidence>
<evidence type="ECO:0000259" key="6">
    <source>
        <dbReference type="Pfam" id="PF04357"/>
    </source>
</evidence>
<keyword evidence="4" id="KW-0472">Membrane</keyword>
<dbReference type="STRING" id="1150600.ADIARSV_3938"/>
<feature type="region of interest" description="Disordered" evidence="5">
    <location>
        <begin position="1434"/>
        <end position="1465"/>
    </location>
</feature>
<name>R9GMT1_9SPHI</name>
<reference evidence="7 8" key="1">
    <citation type="journal article" date="2013" name="Genome Announc.">
        <title>Draft Genome Sequence of Arcticibacter svalbardensis Strain MN12-7T, a Member of the Family Sphingobacteriaceae Isolated from an Arctic Soil Sample.</title>
        <authorList>
            <person name="Shivaji S."/>
            <person name="Ara S."/>
            <person name="Prasad S."/>
            <person name="Manasa B.P."/>
            <person name="Begum Z."/>
            <person name="Singh A."/>
            <person name="Kumar Pinnaka A."/>
        </authorList>
    </citation>
    <scope>NUCLEOTIDE SEQUENCE [LARGE SCALE GENOMIC DNA]</scope>
    <source>
        <strain evidence="7 8">MN12-7</strain>
    </source>
</reference>
<gene>
    <name evidence="7" type="ORF">ADIARSV_3938</name>
</gene>
<dbReference type="GO" id="GO:0005886">
    <property type="term" value="C:plasma membrane"/>
    <property type="evidence" value="ECO:0007669"/>
    <property type="project" value="InterPro"/>
</dbReference>
<accession>R9GMT1</accession>
<keyword evidence="8" id="KW-1185">Reference proteome</keyword>
<comment type="subcellular location">
    <subcellularLocation>
        <location evidence="1">Membrane</location>
        <topology evidence="1">Single-pass membrane protein</topology>
    </subcellularLocation>
</comment>
<sequence>MLAASLIFALQFKSVQTFAAKKAATYLSKELDTKIEITSLYIKPFKLIVLEGLYVQDRDKDTLLYTPKFSVDLNLLSLKNKTIDINTIQLDSGSFFLKRYPNKTTNLQFILDYFNSGKPKQKTTGKPYTITLEKVIVNNTSFKYKNLNDSTFTTGVNFNDIALSKLNAVLTGIDINNYLFKAKVRGLSFEERSGFKLNNLNANTTIDTARMEFADLHLETDRSLVSNYLVFKYKNFGDFSDFINKVYVKGSLKNSTLDSKDISYFTTALKKMNVSFKLNGNISGYVNNINAQKFSITAGQATYVKGDFKIKGLPNLDKTHLDLKIERFFTNKKDADNLIKRTTGLSGKIPLIAQKLGNVSFTGSFKGLIKDFETKGEIKTGLGRLIPDIRMNLLNLPAYSGTVKAVDFNLGELLDQKSLGRTTVTAKVDGKGFNLNQLKDKIDANATYFDLKGYRYTNININGNIINKLFQGRIKINDPNIKLDFNGDINLNTTLPSFNFNASLTGVNLHKLHFSKDTLQLDADLNTAFTGNNLNNIEGKLEMNRLRFTSSDSSLVVNSIVLSADGIGSSRSIAINSDILEAKINGQYDLNTLPSYFKSVVKRYIPSLKTDIRKFGLQEFNFYLNIKDFAPLSMLLIPDLKIPKGAVFYGRFNSNDSLAAINGSSELIQYKKIKVNNFIIDESAASKALNLFMTADRIDITDSLYIQNINVANILYKDSLALNIKLSDKDANNQLDLNALVEFGTDTLAKLSLLPSDFIINREIWKVPEQVKLRFDKRKVFVQGFELLRNDQLLTIDGIISDQPEDKLNIDFQNFTLVTFNSLTKAAGVVLGGRLNGKVALSSVLKTAKVESQLKIDTLVVNNTGVGDLKLVADLDNETKLVNVTMDITKDGKKTMNIQGTYNASAEINTLDLNVSMEDNELVIFTPAIRSLVSNVKGKVSAKVNVSGNILDPKINGTLSLKDAHLTVNYLRTPYRITDNVAIENSVINLDDLELTDINDNKAIATGTVDLTNLQNPVMDISIKATRFMALNTTAKDNPIYYGTAYATGTFKFRGPIKSMNIDINAKTEAGTVFNIPLNASETIGNNDYITFVAKDSSFTPKAQSFFQGLVMNFDLVVDENSQVNIITNLGKLNGRGNATLNLKITSLGDFEMYGDYLISSGKFQLTAQDFINKIFDLSQGGSIRWTGDPSDALINLKAVYGVRTDISPLYQAAGRAASSTGRVLAEAIMNLSGNLAQPDISFDINFPSDTYFKDEFQNYFSDVNNKNTQALSLIVRRSFSPNTGLVNVQAVNSTLFSAGTELFFNQLNNILAQSLNLNFVDLNIRSLNEASASLRLLKDRLVITGGVTDRRAELNDLNIIGNSVARDVELLYLLRKDGSLNLRASNRLNNRNFLNPDQEYISAIGLLYRQDFETLNEFLRALVGKRRRDERQLPAPIPVSKSPSTPAVIILPTSTESSEKKTSK</sequence>